<dbReference type="GO" id="GO:0043743">
    <property type="term" value="F:LPPG:FO 2-phospho-L-lactate transferase activity"/>
    <property type="evidence" value="ECO:0007669"/>
    <property type="project" value="InterPro"/>
</dbReference>
<dbReference type="InterPro" id="IPR002882">
    <property type="entry name" value="CofD"/>
</dbReference>
<dbReference type="NCBIfam" id="TIGR04357">
    <property type="entry name" value="CofD_rel_GAK"/>
    <property type="match status" value="1"/>
</dbReference>
<dbReference type="CDD" id="cd07187">
    <property type="entry name" value="YvcK_like"/>
    <property type="match status" value="1"/>
</dbReference>
<dbReference type="InterPro" id="IPR027591">
    <property type="entry name" value="CofD-rel_GAK"/>
</dbReference>
<gene>
    <name evidence="1" type="ORF">MNBD_NITROSPINAE01-393</name>
</gene>
<dbReference type="InterPro" id="IPR038136">
    <property type="entry name" value="CofD-like_dom_sf"/>
</dbReference>
<evidence type="ECO:0000313" key="1">
    <source>
        <dbReference type="EMBL" id="VAX18382.1"/>
    </source>
</evidence>
<organism evidence="1">
    <name type="scientific">hydrothermal vent metagenome</name>
    <dbReference type="NCBI Taxonomy" id="652676"/>
    <lineage>
        <taxon>unclassified sequences</taxon>
        <taxon>metagenomes</taxon>
        <taxon>ecological metagenomes</taxon>
    </lineage>
</organism>
<dbReference type="AlphaFoldDB" id="A0A3B1BR23"/>
<dbReference type="PANTHER" id="PTHR31240">
    <property type="entry name" value="MATERNAL EFFECT EMBRYO ARREST 18"/>
    <property type="match status" value="1"/>
</dbReference>
<dbReference type="SUPFAM" id="SSF142338">
    <property type="entry name" value="CofD-like"/>
    <property type="match status" value="1"/>
</dbReference>
<dbReference type="Gene3D" id="3.40.50.10680">
    <property type="entry name" value="CofD-like domains"/>
    <property type="match status" value="1"/>
</dbReference>
<dbReference type="PANTHER" id="PTHR31240:SF0">
    <property type="entry name" value="MATERNAL EFFECT EMBRYO ARREST 18"/>
    <property type="match status" value="1"/>
</dbReference>
<dbReference type="EMBL" id="UOGC01000069">
    <property type="protein sequence ID" value="VAX18382.1"/>
    <property type="molecule type" value="Genomic_DNA"/>
</dbReference>
<proteinExistence type="predicted"/>
<dbReference type="Pfam" id="PF01933">
    <property type="entry name" value="CofD"/>
    <property type="match status" value="1"/>
</dbReference>
<accession>A0A3B1BR23</accession>
<sequence>MPSPQSTPLFVKKTIRVSKTVSIPDIRKIALYKKAPELGPKVLFFSGGSALAKFSRALINYTHNSIHIITPFDSGGSSAELRNTFNMLAVGDLRSRLMALADQSVQGNPEVYRLFSYRLPNDMENKKLAELIDCMIKGSHPLVSDIHDPMRKIIRSHLQLFREKMPGDFNLRGASIGNLILTGGYLNNNRHIDPVIFLFSKLVEARGVVRPVVNKHLHLMANLENGDTLSGQNLFSGNGKGLPSPIKRIYLSESLEQANPVTPPIRNKITNLISQTELICYPMGSFYSSIIANLLPGGVCKAISENDCPKVYVPNIGLDPEQHGLTLDGLVETLIAYLKPGHESIPPVNKLLNFVLVDLSHKNYPEPYNLKKIEQMGVEIIDTPLISEKSEPYIDENLLSSALLSLV</sequence>
<protein>
    <submittedName>
        <fullName evidence="1">Uncharacterized protein similar to B. subtilis YvcK</fullName>
    </submittedName>
</protein>
<name>A0A3B1BR23_9ZZZZ</name>
<reference evidence="1" key="1">
    <citation type="submission" date="2018-06" db="EMBL/GenBank/DDBJ databases">
        <authorList>
            <person name="Zhirakovskaya E."/>
        </authorList>
    </citation>
    <scope>NUCLEOTIDE SEQUENCE</scope>
</reference>